<dbReference type="EMBL" id="CH473951">
    <property type="protein sequence ID" value="EDM02313.1"/>
    <property type="molecule type" value="Genomic_DNA"/>
</dbReference>
<gene>
    <name evidence="2" type="ORF">rCG_63430</name>
</gene>
<feature type="non-terminal residue" evidence="2">
    <location>
        <position position="104"/>
    </location>
</feature>
<feature type="region of interest" description="Disordered" evidence="1">
    <location>
        <begin position="1"/>
        <end position="31"/>
    </location>
</feature>
<name>A6HTV0_RAT</name>
<dbReference type="AlphaFoldDB" id="A6HTV0"/>
<sequence length="104" mass="11253">MKEAPGHSQRLQRELPDKVLRPQGDDDPPVSIAVARPAHALFCIPLRYLHHGLDKRHGSQHVALTPPPSRFPFSPPLPFSLPLSCSPSPSSPSGAPLSIKTSQV</sequence>
<feature type="compositionally biased region" description="Basic and acidic residues" evidence="1">
    <location>
        <begin position="1"/>
        <end position="24"/>
    </location>
</feature>
<accession>A6HTV0</accession>
<dbReference type="Proteomes" id="UP000234681">
    <property type="component" value="Chromosome 15"/>
</dbReference>
<feature type="compositionally biased region" description="Low complexity" evidence="1">
    <location>
        <begin position="83"/>
        <end position="98"/>
    </location>
</feature>
<proteinExistence type="predicted"/>
<protein>
    <submittedName>
        <fullName evidence="2">RCG63430</fullName>
    </submittedName>
</protein>
<feature type="region of interest" description="Disordered" evidence="1">
    <location>
        <begin position="83"/>
        <end position="104"/>
    </location>
</feature>
<reference evidence="2 3" key="1">
    <citation type="submission" date="2005-07" db="EMBL/GenBank/DDBJ databases">
        <authorList>
            <person name="Mural R.J."/>
            <person name="Li P.W."/>
            <person name="Adams M.D."/>
            <person name="Amanatides P.G."/>
            <person name="Baden-Tillson H."/>
            <person name="Barnstead M."/>
            <person name="Chin S.H."/>
            <person name="Dew I."/>
            <person name="Evans C.A."/>
            <person name="Ferriera S."/>
            <person name="Flanigan M."/>
            <person name="Fosler C."/>
            <person name="Glodek A."/>
            <person name="Gu Z."/>
            <person name="Holt R.A."/>
            <person name="Jennings D."/>
            <person name="Kraft C.L."/>
            <person name="Lu F."/>
            <person name="Nguyen T."/>
            <person name="Nusskern D.R."/>
            <person name="Pfannkoch C.M."/>
            <person name="Sitter C."/>
            <person name="Sutton G.G."/>
            <person name="Venter J.C."/>
            <person name="Wang Z."/>
            <person name="Woodage T."/>
            <person name="Zheng X.H."/>
            <person name="Zhong F."/>
        </authorList>
    </citation>
    <scope>NUCLEOTIDE SEQUENCE [LARGE SCALE GENOMIC DNA]</scope>
    <source>
        <strain>BN</strain>
        <strain evidence="3">Sprague-Dawley</strain>
    </source>
</reference>
<organism evidence="2 3">
    <name type="scientific">Rattus norvegicus</name>
    <name type="common">Rat</name>
    <dbReference type="NCBI Taxonomy" id="10116"/>
    <lineage>
        <taxon>Eukaryota</taxon>
        <taxon>Metazoa</taxon>
        <taxon>Chordata</taxon>
        <taxon>Craniata</taxon>
        <taxon>Vertebrata</taxon>
        <taxon>Euteleostomi</taxon>
        <taxon>Mammalia</taxon>
        <taxon>Eutheria</taxon>
        <taxon>Euarchontoglires</taxon>
        <taxon>Glires</taxon>
        <taxon>Rodentia</taxon>
        <taxon>Myomorpha</taxon>
        <taxon>Muroidea</taxon>
        <taxon>Muridae</taxon>
        <taxon>Murinae</taxon>
        <taxon>Rattus</taxon>
    </lineage>
</organism>
<evidence type="ECO:0000313" key="2">
    <source>
        <dbReference type="EMBL" id="EDM02313.1"/>
    </source>
</evidence>
<evidence type="ECO:0000313" key="3">
    <source>
        <dbReference type="Proteomes" id="UP000234681"/>
    </source>
</evidence>
<evidence type="ECO:0000256" key="1">
    <source>
        <dbReference type="SAM" id="MobiDB-lite"/>
    </source>
</evidence>